<organism evidence="2 3">
    <name type="scientific">Pleurodeles waltl</name>
    <name type="common">Iberian ribbed newt</name>
    <dbReference type="NCBI Taxonomy" id="8319"/>
    <lineage>
        <taxon>Eukaryota</taxon>
        <taxon>Metazoa</taxon>
        <taxon>Chordata</taxon>
        <taxon>Craniata</taxon>
        <taxon>Vertebrata</taxon>
        <taxon>Euteleostomi</taxon>
        <taxon>Amphibia</taxon>
        <taxon>Batrachia</taxon>
        <taxon>Caudata</taxon>
        <taxon>Salamandroidea</taxon>
        <taxon>Salamandridae</taxon>
        <taxon>Pleurodelinae</taxon>
        <taxon>Pleurodeles</taxon>
    </lineage>
</organism>
<sequence>MASQGVATTQLSMQNQGENQELDIEEIIKAAREAAATCSKDWILKQIWGDGVSESPAQEEHAGDGPSVAARDEEEPPSELKKRQRNTIRGAKKGDKKESGDLPEAGVPGPSKQAKPNNGEQISVIVQECLKSMAPLLFANPGGARKTSASGEAEPKGDTALNDTQGKGGPRCYSRYVTRATPIP</sequence>
<dbReference type="AlphaFoldDB" id="A0AAV7PBB3"/>
<evidence type="ECO:0000313" key="2">
    <source>
        <dbReference type="EMBL" id="KAJ1125460.1"/>
    </source>
</evidence>
<feature type="region of interest" description="Disordered" evidence="1">
    <location>
        <begin position="53"/>
        <end position="120"/>
    </location>
</feature>
<dbReference type="Proteomes" id="UP001066276">
    <property type="component" value="Chromosome 7"/>
</dbReference>
<accession>A0AAV7PBB3</accession>
<proteinExistence type="predicted"/>
<dbReference type="EMBL" id="JANPWB010000011">
    <property type="protein sequence ID" value="KAJ1125460.1"/>
    <property type="molecule type" value="Genomic_DNA"/>
</dbReference>
<evidence type="ECO:0000313" key="3">
    <source>
        <dbReference type="Proteomes" id="UP001066276"/>
    </source>
</evidence>
<evidence type="ECO:0000256" key="1">
    <source>
        <dbReference type="SAM" id="MobiDB-lite"/>
    </source>
</evidence>
<reference evidence="2" key="1">
    <citation type="journal article" date="2022" name="bioRxiv">
        <title>Sequencing and chromosome-scale assembly of the giantPleurodeles waltlgenome.</title>
        <authorList>
            <person name="Brown T."/>
            <person name="Elewa A."/>
            <person name="Iarovenko S."/>
            <person name="Subramanian E."/>
            <person name="Araus A.J."/>
            <person name="Petzold A."/>
            <person name="Susuki M."/>
            <person name="Suzuki K.-i.T."/>
            <person name="Hayashi T."/>
            <person name="Toyoda A."/>
            <person name="Oliveira C."/>
            <person name="Osipova E."/>
            <person name="Leigh N.D."/>
            <person name="Simon A."/>
            <person name="Yun M.H."/>
        </authorList>
    </citation>
    <scope>NUCLEOTIDE SEQUENCE</scope>
    <source>
        <strain evidence="2">20211129_DDA</strain>
        <tissue evidence="2">Liver</tissue>
    </source>
</reference>
<protein>
    <submittedName>
        <fullName evidence="2">Uncharacterized protein</fullName>
    </submittedName>
</protein>
<gene>
    <name evidence="2" type="ORF">NDU88_003892</name>
</gene>
<keyword evidence="3" id="KW-1185">Reference proteome</keyword>
<name>A0AAV7PBB3_PLEWA</name>
<feature type="region of interest" description="Disordered" evidence="1">
    <location>
        <begin position="140"/>
        <end position="184"/>
    </location>
</feature>
<comment type="caution">
    <text evidence="2">The sequence shown here is derived from an EMBL/GenBank/DDBJ whole genome shotgun (WGS) entry which is preliminary data.</text>
</comment>